<dbReference type="Proteomes" id="UP000031668">
    <property type="component" value="Unassembled WGS sequence"/>
</dbReference>
<dbReference type="AlphaFoldDB" id="A0A0C2N5L5"/>
<dbReference type="OrthoDB" id="413953at2759"/>
<sequence length="233" mass="26592">MSAKELFPNVKTFLLDCDGLLWYNYQVINNANVSVKSLRNHGYNVYFVTNTTLKNSVEILEKLHHLRFEACQDEIFCPSLVMAHHLKSLNFQKSVYVIGYRSIISELNLVGINGYDDDDLIKIESTNPGTEIEIGAVIIGHDISYKDRKVHRAIKYLQCPETLYLSSGVHYGSNHVDPPVSTVGKTVEMIKESCSIMPELFAKPSSIMWDFILKRYALLYQIKPGSRNHLYGR</sequence>
<dbReference type="PANTHER" id="PTHR19288:SF93">
    <property type="entry name" value="FI11325P-RELATED"/>
    <property type="match status" value="1"/>
</dbReference>
<dbReference type="GO" id="GO:0005737">
    <property type="term" value="C:cytoplasm"/>
    <property type="evidence" value="ECO:0007669"/>
    <property type="project" value="TreeGrafter"/>
</dbReference>
<accession>A0A0C2N5L5</accession>
<comment type="caution">
    <text evidence="1">The sequence shown here is derived from an EMBL/GenBank/DDBJ whole genome shotgun (WGS) entry which is preliminary data.</text>
</comment>
<reference evidence="1 2" key="1">
    <citation type="journal article" date="2014" name="Genome Biol. Evol.">
        <title>The genome of the myxosporean Thelohanellus kitauei shows adaptations to nutrient acquisition within its fish host.</title>
        <authorList>
            <person name="Yang Y."/>
            <person name="Xiong J."/>
            <person name="Zhou Z."/>
            <person name="Huo F."/>
            <person name="Miao W."/>
            <person name="Ran C."/>
            <person name="Liu Y."/>
            <person name="Zhang J."/>
            <person name="Feng J."/>
            <person name="Wang M."/>
            <person name="Wang M."/>
            <person name="Wang L."/>
            <person name="Yao B."/>
        </authorList>
    </citation>
    <scope>NUCLEOTIDE SEQUENCE [LARGE SCALE GENOMIC DNA]</scope>
    <source>
        <strain evidence="1">Wuqing</strain>
    </source>
</reference>
<name>A0A0C2N5L5_THEKT</name>
<dbReference type="GO" id="GO:0016791">
    <property type="term" value="F:phosphatase activity"/>
    <property type="evidence" value="ECO:0007669"/>
    <property type="project" value="TreeGrafter"/>
</dbReference>
<dbReference type="SUPFAM" id="SSF56784">
    <property type="entry name" value="HAD-like"/>
    <property type="match status" value="1"/>
</dbReference>
<evidence type="ECO:0000313" key="2">
    <source>
        <dbReference type="Proteomes" id="UP000031668"/>
    </source>
</evidence>
<organism evidence="1 2">
    <name type="scientific">Thelohanellus kitauei</name>
    <name type="common">Myxosporean</name>
    <dbReference type="NCBI Taxonomy" id="669202"/>
    <lineage>
        <taxon>Eukaryota</taxon>
        <taxon>Metazoa</taxon>
        <taxon>Cnidaria</taxon>
        <taxon>Myxozoa</taxon>
        <taxon>Myxosporea</taxon>
        <taxon>Bivalvulida</taxon>
        <taxon>Platysporina</taxon>
        <taxon>Myxobolidae</taxon>
        <taxon>Thelohanellus</taxon>
    </lineage>
</organism>
<dbReference type="InterPro" id="IPR023214">
    <property type="entry name" value="HAD_sf"/>
</dbReference>
<keyword evidence="2" id="KW-1185">Reference proteome</keyword>
<dbReference type="Gene3D" id="3.40.50.1000">
    <property type="entry name" value="HAD superfamily/HAD-like"/>
    <property type="match status" value="2"/>
</dbReference>
<dbReference type="EMBL" id="JWZT01002534">
    <property type="protein sequence ID" value="KII69192.1"/>
    <property type="molecule type" value="Genomic_DNA"/>
</dbReference>
<gene>
    <name evidence="1" type="ORF">RF11_08890</name>
</gene>
<dbReference type="InterPro" id="IPR006357">
    <property type="entry name" value="HAD-SF_hydro_IIA"/>
</dbReference>
<dbReference type="PANTHER" id="PTHR19288">
    <property type="entry name" value="4-NITROPHENYLPHOSPHATASE-RELATED"/>
    <property type="match status" value="1"/>
</dbReference>
<evidence type="ECO:0000313" key="1">
    <source>
        <dbReference type="EMBL" id="KII69192.1"/>
    </source>
</evidence>
<protein>
    <submittedName>
        <fullName evidence="1">Phosphoglycolate phosphatase 2</fullName>
    </submittedName>
</protein>
<dbReference type="Pfam" id="PF13344">
    <property type="entry name" value="Hydrolase_6"/>
    <property type="match status" value="1"/>
</dbReference>
<dbReference type="InterPro" id="IPR036412">
    <property type="entry name" value="HAD-like_sf"/>
</dbReference>
<proteinExistence type="predicted"/>